<accession>A0A3M9MW16</accession>
<keyword evidence="1" id="KW-0175">Coiled coil</keyword>
<sequence>MKTQITQPRTLVTPFKKSTPVVSKESQQVKALQKLVAEQNAKIAQMEAKEAERKAAQIASATNTLIQLIQFDIDQMVKNGTLTVEKAEEVTQKLGTLDIEGLKAQYDSITAFRNLQDRLKEYKFSLKVKRAQVVEKRIHAFLPQLADIPAGLLSLPRKAIETGF</sequence>
<name>A0A3M9MW16_9BACT</name>
<evidence type="ECO:0000256" key="1">
    <source>
        <dbReference type="SAM" id="Coils"/>
    </source>
</evidence>
<dbReference type="EMBL" id="RJJD01000003">
    <property type="protein sequence ID" value="RNI29093.1"/>
    <property type="molecule type" value="Genomic_DNA"/>
</dbReference>
<protein>
    <submittedName>
        <fullName evidence="2">Uncharacterized protein</fullName>
    </submittedName>
</protein>
<dbReference type="Proteomes" id="UP000272117">
    <property type="component" value="Unassembled WGS sequence"/>
</dbReference>
<evidence type="ECO:0000313" key="2">
    <source>
        <dbReference type="EMBL" id="RNI29093.1"/>
    </source>
</evidence>
<keyword evidence="3" id="KW-1185">Reference proteome</keyword>
<reference evidence="2 3" key="1">
    <citation type="submission" date="2018-11" db="EMBL/GenBank/DDBJ databases">
        <title>Rufibacter latericius sp. nov., isolated from water in Baiyang Lake.</title>
        <authorList>
            <person name="Yang Y."/>
        </authorList>
    </citation>
    <scope>NUCLEOTIDE SEQUENCE [LARGE SCALE GENOMIC DNA]</scope>
    <source>
        <strain evidence="2 3">R-22-1c-1</strain>
    </source>
</reference>
<proteinExistence type="predicted"/>
<feature type="coiled-coil region" evidence="1">
    <location>
        <begin position="22"/>
        <end position="61"/>
    </location>
</feature>
<organism evidence="2 3">
    <name type="scientific">Rufibacter latericius</name>
    <dbReference type="NCBI Taxonomy" id="2487040"/>
    <lineage>
        <taxon>Bacteria</taxon>
        <taxon>Pseudomonadati</taxon>
        <taxon>Bacteroidota</taxon>
        <taxon>Cytophagia</taxon>
        <taxon>Cytophagales</taxon>
        <taxon>Hymenobacteraceae</taxon>
        <taxon>Rufibacter</taxon>
    </lineage>
</organism>
<dbReference type="RefSeq" id="WP_125077666.1">
    <property type="nucleotide sequence ID" value="NZ_RJJD01000003.1"/>
</dbReference>
<dbReference type="AlphaFoldDB" id="A0A3M9MW16"/>
<evidence type="ECO:0000313" key="3">
    <source>
        <dbReference type="Proteomes" id="UP000272117"/>
    </source>
</evidence>
<comment type="caution">
    <text evidence="2">The sequence shown here is derived from an EMBL/GenBank/DDBJ whole genome shotgun (WGS) entry which is preliminary data.</text>
</comment>
<gene>
    <name evidence="2" type="ORF">EFB08_06585</name>
</gene>